<dbReference type="GO" id="GO:0008710">
    <property type="term" value="F:8-amino-7-oxononanoate synthase activity"/>
    <property type="evidence" value="ECO:0007669"/>
    <property type="project" value="UniProtKB-EC"/>
</dbReference>
<dbReference type="InterPro" id="IPR001917">
    <property type="entry name" value="Aminotrans_II_pyridoxalP_BS"/>
</dbReference>
<proteinExistence type="inferred from homology"/>
<dbReference type="InterPro" id="IPR015421">
    <property type="entry name" value="PyrdxlP-dep_Trfase_major"/>
</dbReference>
<dbReference type="Pfam" id="PF00155">
    <property type="entry name" value="Aminotran_1_2"/>
    <property type="match status" value="1"/>
</dbReference>
<keyword evidence="5 8" id="KW-0663">Pyridoxal phosphate</keyword>
<accession>A0A4R0LA90</accession>
<sequence length="378" mass="40351">MVTLDGPQGPRIRTSDGRELLNLCSNDYLGLANDPGVRRVAHEALDRLGFGYASGRIISGTSTAHLQLEEELSCFLGTEASLLFTSCFDANTGLFEVLLGPEDVAISDAANHASIIDGLRLCRARRAIYPSRDLESLRRELAASSDARRRLIVTDGVFSMNGGSPDLAAVCDLADEYDALLVVDDSHGTGVLGDHGRGTVCDPDVAGRVDLVTGTFGKALGGAGGGFVSGRREYVDLLRQKARPYVFSNALPPLQVQVARHALRLLERDDDRRSRLLDNTALLRSELTRHGLVVPEGNHPIIPIILGDADVALAAAAELLRRDILAIALTFPVVSADTARIRLQVSAAHTPAELLAAATTIAEVVRGMNACETFGVRT</sequence>
<protein>
    <recommendedName>
        <fullName evidence="3">8-amino-7-oxononanoate synthase</fullName>
        <ecNumber evidence="3">2.3.1.47</ecNumber>
    </recommendedName>
</protein>
<dbReference type="PANTHER" id="PTHR13693:SF102">
    <property type="entry name" value="2-AMINO-3-KETOBUTYRATE COENZYME A LIGASE, MITOCHONDRIAL"/>
    <property type="match status" value="1"/>
</dbReference>
<evidence type="ECO:0000256" key="2">
    <source>
        <dbReference type="ARBA" id="ARBA00008392"/>
    </source>
</evidence>
<comment type="similarity">
    <text evidence="2 8">Belongs to the class-II pyridoxal-phosphate-dependent aminotransferase family.</text>
</comment>
<evidence type="ECO:0000256" key="8">
    <source>
        <dbReference type="RuleBase" id="RU003693"/>
    </source>
</evidence>
<dbReference type="GO" id="GO:0030170">
    <property type="term" value="F:pyridoxal phosphate binding"/>
    <property type="evidence" value="ECO:0007669"/>
    <property type="project" value="InterPro"/>
</dbReference>
<dbReference type="Gene3D" id="3.40.640.10">
    <property type="entry name" value="Type I PLP-dependent aspartate aminotransferase-like (Major domain)"/>
    <property type="match status" value="1"/>
</dbReference>
<keyword evidence="4 10" id="KW-0808">Transferase</keyword>
<dbReference type="SUPFAM" id="SSF53383">
    <property type="entry name" value="PLP-dependent transferases"/>
    <property type="match status" value="1"/>
</dbReference>
<comment type="catalytic activity">
    <reaction evidence="7">
        <text>6-carboxyhexanoyl-[ACP] + L-alanine + H(+) = (8S)-8-amino-7-oxononanoate + holo-[ACP] + CO2</text>
        <dbReference type="Rhea" id="RHEA:42288"/>
        <dbReference type="Rhea" id="RHEA-COMP:9685"/>
        <dbReference type="Rhea" id="RHEA-COMP:9955"/>
        <dbReference type="ChEBI" id="CHEBI:15378"/>
        <dbReference type="ChEBI" id="CHEBI:16526"/>
        <dbReference type="ChEBI" id="CHEBI:57972"/>
        <dbReference type="ChEBI" id="CHEBI:64479"/>
        <dbReference type="ChEBI" id="CHEBI:78846"/>
        <dbReference type="ChEBI" id="CHEBI:149468"/>
        <dbReference type="EC" id="2.3.1.47"/>
    </reaction>
</comment>
<evidence type="ECO:0000256" key="4">
    <source>
        <dbReference type="ARBA" id="ARBA00022679"/>
    </source>
</evidence>
<evidence type="ECO:0000256" key="5">
    <source>
        <dbReference type="ARBA" id="ARBA00022898"/>
    </source>
</evidence>
<evidence type="ECO:0000256" key="1">
    <source>
        <dbReference type="ARBA" id="ARBA00001933"/>
    </source>
</evidence>
<evidence type="ECO:0000256" key="3">
    <source>
        <dbReference type="ARBA" id="ARBA00013187"/>
    </source>
</evidence>
<dbReference type="InterPro" id="IPR050087">
    <property type="entry name" value="AON_synthase_class-II"/>
</dbReference>
<evidence type="ECO:0000313" key="11">
    <source>
        <dbReference type="Proteomes" id="UP000291144"/>
    </source>
</evidence>
<dbReference type="EMBL" id="SJKB01000001">
    <property type="protein sequence ID" value="TCC65845.1"/>
    <property type="molecule type" value="Genomic_DNA"/>
</dbReference>
<name>A0A4R0LA90_9ACTN</name>
<dbReference type="InterPro" id="IPR015422">
    <property type="entry name" value="PyrdxlP-dep_Trfase_small"/>
</dbReference>
<dbReference type="AlphaFoldDB" id="A0A4R0LA90"/>
<dbReference type="InterPro" id="IPR004839">
    <property type="entry name" value="Aminotransferase_I/II_large"/>
</dbReference>
<dbReference type="PANTHER" id="PTHR13693">
    <property type="entry name" value="CLASS II AMINOTRANSFERASE/8-AMINO-7-OXONONANOATE SYNTHASE"/>
    <property type="match status" value="1"/>
</dbReference>
<organism evidence="10 11">
    <name type="scientific">Kribbella pittospori</name>
    <dbReference type="NCBI Taxonomy" id="722689"/>
    <lineage>
        <taxon>Bacteria</taxon>
        <taxon>Bacillati</taxon>
        <taxon>Actinomycetota</taxon>
        <taxon>Actinomycetes</taxon>
        <taxon>Propionibacteriales</taxon>
        <taxon>Kribbellaceae</taxon>
        <taxon>Kribbella</taxon>
    </lineage>
</organism>
<evidence type="ECO:0000313" key="10">
    <source>
        <dbReference type="EMBL" id="TCC65845.1"/>
    </source>
</evidence>
<dbReference type="Proteomes" id="UP000291144">
    <property type="component" value="Unassembled WGS sequence"/>
</dbReference>
<dbReference type="Gene3D" id="3.90.1150.10">
    <property type="entry name" value="Aspartate Aminotransferase, domain 1"/>
    <property type="match status" value="1"/>
</dbReference>
<feature type="domain" description="Aminotransferase class I/classII large" evidence="9">
    <location>
        <begin position="19"/>
        <end position="361"/>
    </location>
</feature>
<gene>
    <name evidence="10" type="ORF">E0H73_02635</name>
</gene>
<dbReference type="InterPro" id="IPR015424">
    <property type="entry name" value="PyrdxlP-dep_Trfase"/>
</dbReference>
<evidence type="ECO:0000256" key="6">
    <source>
        <dbReference type="ARBA" id="ARBA00023315"/>
    </source>
</evidence>
<dbReference type="EC" id="2.3.1.47" evidence="3"/>
<dbReference type="OrthoDB" id="9807157at2"/>
<keyword evidence="11" id="KW-1185">Reference proteome</keyword>
<dbReference type="NCBIfam" id="NF005394">
    <property type="entry name" value="PRK06939.1"/>
    <property type="match status" value="1"/>
</dbReference>
<comment type="cofactor">
    <cofactor evidence="1 8">
        <name>pyridoxal 5'-phosphate</name>
        <dbReference type="ChEBI" id="CHEBI:597326"/>
    </cofactor>
</comment>
<dbReference type="RefSeq" id="WP_131350611.1">
    <property type="nucleotide sequence ID" value="NZ_SJKB01000001.1"/>
</dbReference>
<comment type="caution">
    <text evidence="10">The sequence shown here is derived from an EMBL/GenBank/DDBJ whole genome shotgun (WGS) entry which is preliminary data.</text>
</comment>
<evidence type="ECO:0000256" key="7">
    <source>
        <dbReference type="ARBA" id="ARBA00047715"/>
    </source>
</evidence>
<reference evidence="10 11" key="1">
    <citation type="submission" date="2019-02" db="EMBL/GenBank/DDBJ databases">
        <title>Kribbella capetownensis sp. nov. and Kribbella speibonae sp. nov., isolated from soil.</title>
        <authorList>
            <person name="Curtis S.M."/>
            <person name="Norton I."/>
            <person name="Everest G.J."/>
            <person name="Meyers P.R."/>
        </authorList>
    </citation>
    <scope>NUCLEOTIDE SEQUENCE [LARGE SCALE GENOMIC DNA]</scope>
    <source>
        <strain evidence="10 11">NRRL B-24813</strain>
    </source>
</reference>
<evidence type="ECO:0000259" key="9">
    <source>
        <dbReference type="Pfam" id="PF00155"/>
    </source>
</evidence>
<dbReference type="PROSITE" id="PS00599">
    <property type="entry name" value="AA_TRANSFER_CLASS_2"/>
    <property type="match status" value="1"/>
</dbReference>
<keyword evidence="6 10" id="KW-0012">Acyltransferase</keyword>